<reference evidence="9 10" key="1">
    <citation type="submission" date="2024-01" db="EMBL/GenBank/DDBJ databases">
        <authorList>
            <person name="Alioto T."/>
            <person name="Alioto T."/>
            <person name="Gomez Garrido J."/>
        </authorList>
    </citation>
    <scope>NUCLEOTIDE SEQUENCE [LARGE SCALE GENOMIC DNA]</scope>
</reference>
<dbReference type="PANTHER" id="PTHR10036">
    <property type="entry name" value="CD59 GLYCOPROTEIN"/>
    <property type="match status" value="1"/>
</dbReference>
<keyword evidence="4" id="KW-0472">Membrane</keyword>
<dbReference type="SUPFAM" id="SSF57302">
    <property type="entry name" value="Snake toxin-like"/>
    <property type="match status" value="1"/>
</dbReference>
<evidence type="ECO:0000256" key="2">
    <source>
        <dbReference type="ARBA" id="ARBA00022475"/>
    </source>
</evidence>
<keyword evidence="10" id="KW-1185">Reference proteome</keyword>
<evidence type="ECO:0000256" key="3">
    <source>
        <dbReference type="ARBA" id="ARBA00022729"/>
    </source>
</evidence>
<dbReference type="Gene3D" id="2.10.60.10">
    <property type="entry name" value="CD59"/>
    <property type="match status" value="1"/>
</dbReference>
<gene>
    <name evidence="9" type="ORF">FSCOSCO3_A024421</name>
</gene>
<dbReference type="InterPro" id="IPR035076">
    <property type="entry name" value="Toxin/TOLIP"/>
</dbReference>
<evidence type="ECO:0000259" key="8">
    <source>
        <dbReference type="SMART" id="SM00134"/>
    </source>
</evidence>
<feature type="chain" id="PRO_5043382172" evidence="7">
    <location>
        <begin position="23"/>
        <end position="128"/>
    </location>
</feature>
<dbReference type="GO" id="GO:0098552">
    <property type="term" value="C:side of membrane"/>
    <property type="evidence" value="ECO:0007669"/>
    <property type="project" value="UniProtKB-KW"/>
</dbReference>
<dbReference type="InterPro" id="IPR045860">
    <property type="entry name" value="Snake_toxin-like_sf"/>
</dbReference>
<dbReference type="AlphaFoldDB" id="A0AAV1P7A0"/>
<evidence type="ECO:0000313" key="9">
    <source>
        <dbReference type="EMBL" id="CAK6967572.1"/>
    </source>
</evidence>
<feature type="domain" description="UPAR/Ly6" evidence="8">
    <location>
        <begin position="23"/>
        <end position="116"/>
    </location>
</feature>
<dbReference type="PANTHER" id="PTHR10036:SF3">
    <property type="entry name" value="PROTEIN SLEEPLESS-RELATED"/>
    <property type="match status" value="1"/>
</dbReference>
<evidence type="ECO:0000256" key="7">
    <source>
        <dbReference type="SAM" id="SignalP"/>
    </source>
</evidence>
<comment type="caution">
    <text evidence="9">The sequence shown here is derived from an EMBL/GenBank/DDBJ whole genome shotgun (WGS) entry which is preliminary data.</text>
</comment>
<keyword evidence="3 7" id="KW-0732">Signal</keyword>
<dbReference type="EMBL" id="CAWUFR010000106">
    <property type="protein sequence ID" value="CAK6967572.1"/>
    <property type="molecule type" value="Genomic_DNA"/>
</dbReference>
<keyword evidence="6" id="KW-0325">Glycoprotein</keyword>
<dbReference type="InterPro" id="IPR016054">
    <property type="entry name" value="LY6_UPA_recep-like"/>
</dbReference>
<dbReference type="Proteomes" id="UP001314229">
    <property type="component" value="Unassembled WGS sequence"/>
</dbReference>
<evidence type="ECO:0000256" key="4">
    <source>
        <dbReference type="ARBA" id="ARBA00023136"/>
    </source>
</evidence>
<evidence type="ECO:0000256" key="1">
    <source>
        <dbReference type="ARBA" id="ARBA00004236"/>
    </source>
</evidence>
<sequence length="128" mass="13257">MKMLVLVLVLVLVSLLVSPGLSLDCYVCSSSPTNEQCNQNTQECQAPLDTCMTIVDTLGTVKAIVKQCASRSTCSGAAATASVDSNGDGNTVNCCSSFNLCNFSKGQSINVHASVLLLTAAACLLLSF</sequence>
<evidence type="ECO:0000256" key="5">
    <source>
        <dbReference type="ARBA" id="ARBA00023157"/>
    </source>
</evidence>
<name>A0AAV1P7A0_SCOSC</name>
<accession>A0AAV1P7A0</accession>
<feature type="signal peptide" evidence="7">
    <location>
        <begin position="1"/>
        <end position="22"/>
    </location>
</feature>
<protein>
    <submittedName>
        <fullName evidence="9">Prostate stem cell antigen-like</fullName>
    </submittedName>
</protein>
<evidence type="ECO:0000256" key="6">
    <source>
        <dbReference type="ARBA" id="ARBA00023180"/>
    </source>
</evidence>
<comment type="subcellular location">
    <subcellularLocation>
        <location evidence="1">Cell membrane</location>
    </subcellularLocation>
</comment>
<organism evidence="9 10">
    <name type="scientific">Scomber scombrus</name>
    <name type="common">Atlantic mackerel</name>
    <name type="synonym">Scomber vernalis</name>
    <dbReference type="NCBI Taxonomy" id="13677"/>
    <lineage>
        <taxon>Eukaryota</taxon>
        <taxon>Metazoa</taxon>
        <taxon>Chordata</taxon>
        <taxon>Craniata</taxon>
        <taxon>Vertebrata</taxon>
        <taxon>Euteleostomi</taxon>
        <taxon>Actinopterygii</taxon>
        <taxon>Neopterygii</taxon>
        <taxon>Teleostei</taxon>
        <taxon>Neoteleostei</taxon>
        <taxon>Acanthomorphata</taxon>
        <taxon>Pelagiaria</taxon>
        <taxon>Scombriformes</taxon>
        <taxon>Scombridae</taxon>
        <taxon>Scomber</taxon>
    </lineage>
</organism>
<dbReference type="Pfam" id="PF00087">
    <property type="entry name" value="Toxin_TOLIP"/>
    <property type="match status" value="1"/>
</dbReference>
<proteinExistence type="predicted"/>
<keyword evidence="5" id="KW-1015">Disulfide bond</keyword>
<dbReference type="SMART" id="SM00134">
    <property type="entry name" value="LU"/>
    <property type="match status" value="1"/>
</dbReference>
<keyword evidence="2" id="KW-1003">Cell membrane</keyword>
<evidence type="ECO:0000313" key="10">
    <source>
        <dbReference type="Proteomes" id="UP001314229"/>
    </source>
</evidence>